<dbReference type="PANTHER" id="PTHR42879:SF2">
    <property type="entry name" value="3-OXOACYL-[ACYL-CARRIER-PROTEIN] REDUCTASE FABG"/>
    <property type="match status" value="1"/>
</dbReference>
<reference evidence="2 3" key="1">
    <citation type="submission" date="2022-04" db="EMBL/GenBank/DDBJ databases">
        <title>Mechanism of arsenic methylation and mitigation arsenic toxicity by Bacillus sp. LH14 from an Arsenic-Contaminated Paddy Soil.</title>
        <authorList>
            <person name="Wang D."/>
        </authorList>
    </citation>
    <scope>NUCLEOTIDE SEQUENCE [LARGE SCALE GENOMIC DNA]</scope>
    <source>
        <strain evidence="2 3">LH14</strain>
    </source>
</reference>
<dbReference type="InterPro" id="IPR050259">
    <property type="entry name" value="SDR"/>
</dbReference>
<proteinExistence type="inferred from homology"/>
<protein>
    <submittedName>
        <fullName evidence="2">SDR family oxidoreductase</fullName>
    </submittedName>
</protein>
<dbReference type="PRINTS" id="PR00080">
    <property type="entry name" value="SDRFAMILY"/>
</dbReference>
<evidence type="ECO:0000256" key="1">
    <source>
        <dbReference type="ARBA" id="ARBA00006484"/>
    </source>
</evidence>
<keyword evidence="3" id="KW-1185">Reference proteome</keyword>
<evidence type="ECO:0000313" key="2">
    <source>
        <dbReference type="EMBL" id="UPM55240.1"/>
    </source>
</evidence>
<accession>A0ABY4JQ70</accession>
<dbReference type="InterPro" id="IPR036291">
    <property type="entry name" value="NAD(P)-bd_dom_sf"/>
</dbReference>
<dbReference type="Proteomes" id="UP000830639">
    <property type="component" value="Chromosome"/>
</dbReference>
<sequence length="271" mass="29076">MVQLLENQVAIVTGSGAGIGKETALLFAKHGARVMVADLDEKLAAETVDEIKKIGSDAATICGNLLDPDFPKQIVEATISTFGKLDILVNNAGYCLDGLLHKMTDKQFQEILEIHLVAPFRLIRAASPYMREVAKQEIEQGIVQHRKIINVSSVSGQRGNMGQANYSSAKAGVIGLSKVVAQEWGQFNINSNAVAFGFIDTRLTRPKEEGTVINGEVVGIPEKVRNLKISKIPQKRIGDASEAASGILFLASPLSNYVNGQVLSVNGGSYT</sequence>
<dbReference type="PROSITE" id="PS00061">
    <property type="entry name" value="ADH_SHORT"/>
    <property type="match status" value="1"/>
</dbReference>
<dbReference type="RefSeq" id="WP_248268280.1">
    <property type="nucleotide sequence ID" value="NZ_CP096034.1"/>
</dbReference>
<organism evidence="2 3">
    <name type="scientific">Gottfriedia acidiceleris</name>
    <dbReference type="NCBI Taxonomy" id="371036"/>
    <lineage>
        <taxon>Bacteria</taxon>
        <taxon>Bacillati</taxon>
        <taxon>Bacillota</taxon>
        <taxon>Bacilli</taxon>
        <taxon>Bacillales</taxon>
        <taxon>Bacillaceae</taxon>
        <taxon>Gottfriedia</taxon>
    </lineage>
</organism>
<dbReference type="EMBL" id="CP096034">
    <property type="protein sequence ID" value="UPM55240.1"/>
    <property type="molecule type" value="Genomic_DNA"/>
</dbReference>
<comment type="similarity">
    <text evidence="1">Belongs to the short-chain dehydrogenases/reductases (SDR) family.</text>
</comment>
<dbReference type="Pfam" id="PF13561">
    <property type="entry name" value="adh_short_C2"/>
    <property type="match status" value="1"/>
</dbReference>
<evidence type="ECO:0000313" key="3">
    <source>
        <dbReference type="Proteomes" id="UP000830639"/>
    </source>
</evidence>
<dbReference type="InterPro" id="IPR020904">
    <property type="entry name" value="Sc_DH/Rdtase_CS"/>
</dbReference>
<name>A0ABY4JQ70_9BACI</name>
<dbReference type="PRINTS" id="PR00081">
    <property type="entry name" value="GDHRDH"/>
</dbReference>
<dbReference type="SUPFAM" id="SSF51735">
    <property type="entry name" value="NAD(P)-binding Rossmann-fold domains"/>
    <property type="match status" value="1"/>
</dbReference>
<dbReference type="Gene3D" id="3.40.50.720">
    <property type="entry name" value="NAD(P)-binding Rossmann-like Domain"/>
    <property type="match status" value="1"/>
</dbReference>
<dbReference type="PANTHER" id="PTHR42879">
    <property type="entry name" value="3-OXOACYL-(ACYL-CARRIER-PROTEIN) REDUCTASE"/>
    <property type="match status" value="1"/>
</dbReference>
<dbReference type="InterPro" id="IPR002347">
    <property type="entry name" value="SDR_fam"/>
</dbReference>
<gene>
    <name evidence="2" type="ORF">MY490_05205</name>
</gene>